<protein>
    <submittedName>
        <fullName evidence="1">Uncharacterized protein</fullName>
    </submittedName>
</protein>
<feature type="non-terminal residue" evidence="1">
    <location>
        <position position="114"/>
    </location>
</feature>
<reference evidence="1 2" key="1">
    <citation type="submission" date="2016-11" db="EMBL/GenBank/DDBJ databases">
        <authorList>
            <person name="Jaros S."/>
            <person name="Januszkiewicz K."/>
            <person name="Wedrychowicz H."/>
        </authorList>
    </citation>
    <scope>NUCLEOTIDE SEQUENCE [LARGE SCALE GENOMIC DNA]</scope>
    <source>
        <strain evidence="1 2">DSM 784</strain>
    </source>
</reference>
<proteinExistence type="predicted"/>
<dbReference type="AlphaFoldDB" id="A0A1K1T4V4"/>
<gene>
    <name evidence="1" type="ORF">SAMN05661012_06800</name>
</gene>
<sequence>MKKDIPTYEIFIDENEDSFVSAVALVDKPAIEKNFFAFNEHTKLQFSYDDERQELIGPAMIPDIEIYRKEQNTGAEYNVFFSKETIRQIAQVFFKKNFANNTNISHTDIPAHSY</sequence>
<evidence type="ECO:0000313" key="1">
    <source>
        <dbReference type="EMBL" id="SFW91619.1"/>
    </source>
</evidence>
<dbReference type="EMBL" id="FPIZ01000088">
    <property type="protein sequence ID" value="SFW91619.1"/>
    <property type="molecule type" value="Genomic_DNA"/>
</dbReference>
<accession>A0A1K1T4V4</accession>
<organism evidence="1 2">
    <name type="scientific">Chitinophaga sancti</name>
    <dbReference type="NCBI Taxonomy" id="1004"/>
    <lineage>
        <taxon>Bacteria</taxon>
        <taxon>Pseudomonadati</taxon>
        <taxon>Bacteroidota</taxon>
        <taxon>Chitinophagia</taxon>
        <taxon>Chitinophagales</taxon>
        <taxon>Chitinophagaceae</taxon>
        <taxon>Chitinophaga</taxon>
    </lineage>
</organism>
<dbReference type="Proteomes" id="UP000183788">
    <property type="component" value="Unassembled WGS sequence"/>
</dbReference>
<name>A0A1K1T4V4_9BACT</name>
<evidence type="ECO:0000313" key="2">
    <source>
        <dbReference type="Proteomes" id="UP000183788"/>
    </source>
</evidence>
<dbReference type="RefSeq" id="WP_218164143.1">
    <property type="nucleotide sequence ID" value="NZ_FPIZ01000088.1"/>
</dbReference>